<dbReference type="Pfam" id="PF03050">
    <property type="entry name" value="DDE_Tnp_IS66"/>
    <property type="match status" value="1"/>
</dbReference>
<organism evidence="2 3">
    <name type="scientific">Candidatus Accumulibacter proximus</name>
    <dbReference type="NCBI Taxonomy" id="2954385"/>
    <lineage>
        <taxon>Bacteria</taxon>
        <taxon>Pseudomonadati</taxon>
        <taxon>Pseudomonadota</taxon>
        <taxon>Betaproteobacteria</taxon>
        <taxon>Candidatus Accumulibacter</taxon>
    </lineage>
</organism>
<dbReference type="InterPro" id="IPR004291">
    <property type="entry name" value="Transposase_IS66_central"/>
</dbReference>
<evidence type="ECO:0000313" key="3">
    <source>
        <dbReference type="Proteomes" id="UP000697998"/>
    </source>
</evidence>
<feature type="domain" description="Transposase IS66 central" evidence="1">
    <location>
        <begin position="21"/>
        <end position="141"/>
    </location>
</feature>
<proteinExistence type="predicted"/>
<dbReference type="Proteomes" id="UP000697998">
    <property type="component" value="Unassembled WGS sequence"/>
</dbReference>
<dbReference type="AlphaFoldDB" id="A0A935Q0T9"/>
<reference evidence="2 3" key="1">
    <citation type="submission" date="2020-10" db="EMBL/GenBank/DDBJ databases">
        <title>Connecting structure to function with the recovery of over 1000 high-quality activated sludge metagenome-assembled genomes encoding full-length rRNA genes using long-read sequencing.</title>
        <authorList>
            <person name="Singleton C.M."/>
            <person name="Petriglieri F."/>
            <person name="Kristensen J.M."/>
            <person name="Kirkegaard R.H."/>
            <person name="Michaelsen T.Y."/>
            <person name="Andersen M.H."/>
            <person name="Karst S.M."/>
            <person name="Dueholm M.S."/>
            <person name="Nielsen P.H."/>
            <person name="Albertsen M."/>
        </authorList>
    </citation>
    <scope>NUCLEOTIDE SEQUENCE [LARGE SCALE GENOMIC DNA]</scope>
    <source>
        <strain evidence="2">EsbW_18-Q3-R4-48_BATAC.285</strain>
    </source>
</reference>
<sequence>MPRRATGRAIIRRWPPRVFPHARRNYVDVVEAFPEEVAFVLHTLRAVFHTDAQAKRQGLSPAERLLLHQKESGPRMKALQDWMARRFAEHTVEPHSGLGQAISYMQNHWEKLSLFLRVPGAPLDNNITERILKRPFCIGRTRSSIGR</sequence>
<dbReference type="InterPro" id="IPR052344">
    <property type="entry name" value="Transposase-related"/>
</dbReference>
<accession>A0A935Q0T9</accession>
<dbReference type="EMBL" id="JADJMH010000014">
    <property type="protein sequence ID" value="MBK7675883.1"/>
    <property type="molecule type" value="Genomic_DNA"/>
</dbReference>
<comment type="caution">
    <text evidence="2">The sequence shown here is derived from an EMBL/GenBank/DDBJ whole genome shotgun (WGS) entry which is preliminary data.</text>
</comment>
<gene>
    <name evidence="2" type="ORF">IPJ27_14660</name>
</gene>
<dbReference type="PANTHER" id="PTHR33678">
    <property type="entry name" value="BLL1576 PROTEIN"/>
    <property type="match status" value="1"/>
</dbReference>
<name>A0A935Q0T9_9PROT</name>
<protein>
    <submittedName>
        <fullName evidence="2">Transposase</fullName>
    </submittedName>
</protein>
<evidence type="ECO:0000313" key="2">
    <source>
        <dbReference type="EMBL" id="MBK7675883.1"/>
    </source>
</evidence>
<evidence type="ECO:0000259" key="1">
    <source>
        <dbReference type="Pfam" id="PF03050"/>
    </source>
</evidence>
<dbReference type="PANTHER" id="PTHR33678:SF1">
    <property type="entry name" value="BLL1576 PROTEIN"/>
    <property type="match status" value="1"/>
</dbReference>